<keyword evidence="1" id="KW-0732">Signal</keyword>
<proteinExistence type="predicted"/>
<protein>
    <submittedName>
        <fullName evidence="2">Uncharacterized protein</fullName>
    </submittedName>
</protein>
<gene>
    <name evidence="2" type="ORF">T07_168</name>
</gene>
<sequence length="107" mass="12702">MILRLSNFRGNAIANAGKFELFKSIFIYLLLFLLLHRVTGEVNACSKCTSGWEIYPKCIKFQYCNRIVSIEKYPINAWLDLHDKFAFFKHCHAREDSRNNDQFRRHV</sequence>
<organism evidence="2 3">
    <name type="scientific">Trichinella nelsoni</name>
    <dbReference type="NCBI Taxonomy" id="6336"/>
    <lineage>
        <taxon>Eukaryota</taxon>
        <taxon>Metazoa</taxon>
        <taxon>Ecdysozoa</taxon>
        <taxon>Nematoda</taxon>
        <taxon>Enoplea</taxon>
        <taxon>Dorylaimia</taxon>
        <taxon>Trichinellida</taxon>
        <taxon>Trichinellidae</taxon>
        <taxon>Trichinella</taxon>
    </lineage>
</organism>
<feature type="chain" id="PRO_5006868482" evidence="1">
    <location>
        <begin position="41"/>
        <end position="107"/>
    </location>
</feature>
<dbReference type="Proteomes" id="UP000054630">
    <property type="component" value="Unassembled WGS sequence"/>
</dbReference>
<evidence type="ECO:0000313" key="3">
    <source>
        <dbReference type="Proteomes" id="UP000054630"/>
    </source>
</evidence>
<name>A0A0V0SC91_9BILA</name>
<reference evidence="2 3" key="1">
    <citation type="submission" date="2015-01" db="EMBL/GenBank/DDBJ databases">
        <title>Evolution of Trichinella species and genotypes.</title>
        <authorList>
            <person name="Korhonen P.K."/>
            <person name="Edoardo P."/>
            <person name="Giuseppe L.R."/>
            <person name="Gasser R.B."/>
        </authorList>
    </citation>
    <scope>NUCLEOTIDE SEQUENCE [LARGE SCALE GENOMIC DNA]</scope>
    <source>
        <strain evidence="2">ISS37</strain>
    </source>
</reference>
<evidence type="ECO:0000313" key="2">
    <source>
        <dbReference type="EMBL" id="KRX24318.1"/>
    </source>
</evidence>
<dbReference type="EMBL" id="JYDL01000018">
    <property type="protein sequence ID" value="KRX24318.1"/>
    <property type="molecule type" value="Genomic_DNA"/>
</dbReference>
<keyword evidence="3" id="KW-1185">Reference proteome</keyword>
<feature type="signal peptide" evidence="1">
    <location>
        <begin position="1"/>
        <end position="40"/>
    </location>
</feature>
<comment type="caution">
    <text evidence="2">The sequence shown here is derived from an EMBL/GenBank/DDBJ whole genome shotgun (WGS) entry which is preliminary data.</text>
</comment>
<evidence type="ECO:0000256" key="1">
    <source>
        <dbReference type="SAM" id="SignalP"/>
    </source>
</evidence>
<accession>A0A0V0SC91</accession>
<dbReference type="AlphaFoldDB" id="A0A0V0SC91"/>